<evidence type="ECO:0000313" key="2">
    <source>
        <dbReference type="Proteomes" id="UP001500523"/>
    </source>
</evidence>
<gene>
    <name evidence="1" type="ORF">GCM10022268_02430</name>
</gene>
<keyword evidence="2" id="KW-1185">Reference proteome</keyword>
<dbReference type="Proteomes" id="UP001500523">
    <property type="component" value="Unassembled WGS sequence"/>
</dbReference>
<dbReference type="RefSeq" id="WP_344691477.1">
    <property type="nucleotide sequence ID" value="NZ_BAABBF010000001.1"/>
</dbReference>
<reference evidence="2" key="1">
    <citation type="journal article" date="2019" name="Int. J. Syst. Evol. Microbiol.">
        <title>The Global Catalogue of Microorganisms (GCM) 10K type strain sequencing project: providing services to taxonomists for standard genome sequencing and annotation.</title>
        <authorList>
            <consortium name="The Broad Institute Genomics Platform"/>
            <consortium name="The Broad Institute Genome Sequencing Center for Infectious Disease"/>
            <person name="Wu L."/>
            <person name="Ma J."/>
        </authorList>
    </citation>
    <scope>NUCLEOTIDE SEQUENCE [LARGE SCALE GENOMIC DNA]</scope>
    <source>
        <strain evidence="2">JCM 17498</strain>
    </source>
</reference>
<accession>A0ABP7CVK7</accession>
<evidence type="ECO:0008006" key="3">
    <source>
        <dbReference type="Google" id="ProtNLM"/>
    </source>
</evidence>
<dbReference type="EMBL" id="BAABBF010000001">
    <property type="protein sequence ID" value="GAA3695257.1"/>
    <property type="molecule type" value="Genomic_DNA"/>
</dbReference>
<organism evidence="1 2">
    <name type="scientific">Sphingomonas cynarae</name>
    <dbReference type="NCBI Taxonomy" id="930197"/>
    <lineage>
        <taxon>Bacteria</taxon>
        <taxon>Pseudomonadati</taxon>
        <taxon>Pseudomonadota</taxon>
        <taxon>Alphaproteobacteria</taxon>
        <taxon>Sphingomonadales</taxon>
        <taxon>Sphingomonadaceae</taxon>
        <taxon>Sphingomonas</taxon>
    </lineage>
</organism>
<proteinExistence type="predicted"/>
<comment type="caution">
    <text evidence="1">The sequence shown here is derived from an EMBL/GenBank/DDBJ whole genome shotgun (WGS) entry which is preliminary data.</text>
</comment>
<name>A0ABP7CVK7_9SPHN</name>
<protein>
    <recommendedName>
        <fullName evidence="3">Tail tape measure protein</fullName>
    </recommendedName>
</protein>
<evidence type="ECO:0000313" key="1">
    <source>
        <dbReference type="EMBL" id="GAA3695257.1"/>
    </source>
</evidence>
<sequence>MDEEIERLVIAVRADTAGFARDVAQMRGELGGGLGEGAERAGRLIEGSLLRAVRGGKLGFDDLRATALRALDDIAGAALRGGVRALLGDGGLGSALAGLLGAPGRATGGPVTAGRAYTVGERGPELFVPTGYGRIESIAAASPREVRVAITVNAAAGTAPGVLMQSSRQVARAVRAALAEG</sequence>